<sequence length="132" mass="14383">MELLSSGHLGRLGVIVAGRPEIFPINYALHEGNVLFRTGSGIKFDAANGNQVCFEADGFDPQTRIAWSVMVSGVATEIARLHELLELLQVPVFPWEPGAKPHMVQIEPEQVTGRRFSAVDLLGDFVTQPGSD</sequence>
<evidence type="ECO:0000313" key="2">
    <source>
        <dbReference type="Proteomes" id="UP000271678"/>
    </source>
</evidence>
<proteinExistence type="predicted"/>
<keyword evidence="2" id="KW-1185">Reference proteome</keyword>
<dbReference type="AlphaFoldDB" id="A0A3M9M1X3"/>
<dbReference type="EMBL" id="RJJQ01000020">
    <property type="protein sequence ID" value="RNI19546.1"/>
    <property type="molecule type" value="Genomic_DNA"/>
</dbReference>
<reference evidence="1 2" key="1">
    <citation type="submission" date="2018-11" db="EMBL/GenBank/DDBJ databases">
        <title>Draft genome of Simplicispira Flexivirga sp. BO-16.</title>
        <authorList>
            <person name="Im W.T."/>
        </authorList>
    </citation>
    <scope>NUCLEOTIDE SEQUENCE [LARGE SCALE GENOMIC DNA]</scope>
    <source>
        <strain evidence="1 2">BO-16</strain>
    </source>
</reference>
<dbReference type="InterPro" id="IPR024747">
    <property type="entry name" value="Pyridox_Oxase-rel"/>
</dbReference>
<dbReference type="Proteomes" id="UP000271678">
    <property type="component" value="Unassembled WGS sequence"/>
</dbReference>
<accession>A0A3M9M1X3</accession>
<dbReference type="OrthoDB" id="7062584at2"/>
<dbReference type="SUPFAM" id="SSF50475">
    <property type="entry name" value="FMN-binding split barrel"/>
    <property type="match status" value="1"/>
</dbReference>
<dbReference type="Pfam" id="PF12900">
    <property type="entry name" value="Pyridox_ox_2"/>
    <property type="match status" value="1"/>
</dbReference>
<evidence type="ECO:0000313" key="1">
    <source>
        <dbReference type="EMBL" id="RNI19546.1"/>
    </source>
</evidence>
<organism evidence="1 2">
    <name type="scientific">Flexivirga caeni</name>
    <dbReference type="NCBI Taxonomy" id="2294115"/>
    <lineage>
        <taxon>Bacteria</taxon>
        <taxon>Bacillati</taxon>
        <taxon>Actinomycetota</taxon>
        <taxon>Actinomycetes</taxon>
        <taxon>Micrococcales</taxon>
        <taxon>Dermacoccaceae</taxon>
        <taxon>Flexivirga</taxon>
    </lineage>
</organism>
<dbReference type="InterPro" id="IPR012349">
    <property type="entry name" value="Split_barrel_FMN-bd"/>
</dbReference>
<name>A0A3M9M1X3_9MICO</name>
<gene>
    <name evidence="1" type="ORF">EFY87_16645</name>
</gene>
<dbReference type="Gene3D" id="2.30.110.10">
    <property type="entry name" value="Electron Transport, Fmn-binding Protein, Chain A"/>
    <property type="match status" value="1"/>
</dbReference>
<protein>
    <submittedName>
        <fullName evidence="1">Pyridoxamine 5'-phosphate oxidase family protein</fullName>
    </submittedName>
</protein>
<comment type="caution">
    <text evidence="1">The sequence shown here is derived from an EMBL/GenBank/DDBJ whole genome shotgun (WGS) entry which is preliminary data.</text>
</comment>